<dbReference type="OrthoDB" id="10267235at2759"/>
<dbReference type="EMBL" id="JAACJO010000007">
    <property type="protein sequence ID" value="KAF5356021.1"/>
    <property type="molecule type" value="Genomic_DNA"/>
</dbReference>
<proteinExistence type="inferred from homology"/>
<dbReference type="PANTHER" id="PTHR22603:SF93">
    <property type="entry name" value="RE24176P"/>
    <property type="match status" value="1"/>
</dbReference>
<feature type="compositionally biased region" description="Low complexity" evidence="2">
    <location>
        <begin position="73"/>
        <end position="91"/>
    </location>
</feature>
<dbReference type="SUPFAM" id="SSF56112">
    <property type="entry name" value="Protein kinase-like (PK-like)"/>
    <property type="match status" value="1"/>
</dbReference>
<organism evidence="3 4">
    <name type="scientific">Leucocoprinus leucothites</name>
    <dbReference type="NCBI Taxonomy" id="201217"/>
    <lineage>
        <taxon>Eukaryota</taxon>
        <taxon>Fungi</taxon>
        <taxon>Dikarya</taxon>
        <taxon>Basidiomycota</taxon>
        <taxon>Agaricomycotina</taxon>
        <taxon>Agaricomycetes</taxon>
        <taxon>Agaricomycetidae</taxon>
        <taxon>Agaricales</taxon>
        <taxon>Agaricineae</taxon>
        <taxon>Agaricaceae</taxon>
        <taxon>Leucocoprinus</taxon>
    </lineage>
</organism>
<dbReference type="GO" id="GO:0004103">
    <property type="term" value="F:choline kinase activity"/>
    <property type="evidence" value="ECO:0007669"/>
    <property type="project" value="TreeGrafter"/>
</dbReference>
<accession>A0A8H5G0H0</accession>
<feature type="compositionally biased region" description="Basic and acidic residues" evidence="2">
    <location>
        <begin position="22"/>
        <end position="32"/>
    </location>
</feature>
<feature type="region of interest" description="Disordered" evidence="2">
    <location>
        <begin position="73"/>
        <end position="97"/>
    </location>
</feature>
<comment type="similarity">
    <text evidence="1">Belongs to the choline/ethanolamine kinase family.</text>
</comment>
<evidence type="ECO:0000256" key="2">
    <source>
        <dbReference type="SAM" id="MobiDB-lite"/>
    </source>
</evidence>
<evidence type="ECO:0000313" key="3">
    <source>
        <dbReference type="EMBL" id="KAF5356021.1"/>
    </source>
</evidence>
<protein>
    <recommendedName>
        <fullName evidence="5">Choline kinase</fullName>
    </recommendedName>
</protein>
<dbReference type="GO" id="GO:0005737">
    <property type="term" value="C:cytoplasm"/>
    <property type="evidence" value="ECO:0007669"/>
    <property type="project" value="TreeGrafter"/>
</dbReference>
<dbReference type="Pfam" id="PF01633">
    <property type="entry name" value="Choline_kinase"/>
    <property type="match status" value="1"/>
</dbReference>
<dbReference type="AlphaFoldDB" id="A0A8H5G0H0"/>
<dbReference type="Gene3D" id="3.90.1200.10">
    <property type="match status" value="1"/>
</dbReference>
<dbReference type="GO" id="GO:0004305">
    <property type="term" value="F:ethanolamine kinase activity"/>
    <property type="evidence" value="ECO:0007669"/>
    <property type="project" value="TreeGrafter"/>
</dbReference>
<dbReference type="CDD" id="cd05157">
    <property type="entry name" value="ETNK_euk"/>
    <property type="match status" value="1"/>
</dbReference>
<gene>
    <name evidence="3" type="ORF">D9756_004205</name>
</gene>
<dbReference type="InterPro" id="IPR011009">
    <property type="entry name" value="Kinase-like_dom_sf"/>
</dbReference>
<name>A0A8H5G0H0_9AGAR</name>
<feature type="region of interest" description="Disordered" evidence="2">
    <location>
        <begin position="1"/>
        <end position="35"/>
    </location>
</feature>
<keyword evidence="4" id="KW-1185">Reference proteome</keyword>
<dbReference type="Proteomes" id="UP000559027">
    <property type="component" value="Unassembled WGS sequence"/>
</dbReference>
<evidence type="ECO:0000256" key="1">
    <source>
        <dbReference type="ARBA" id="ARBA00038211"/>
    </source>
</evidence>
<dbReference type="Gene3D" id="3.30.200.20">
    <property type="entry name" value="Phosphorylase Kinase, domain 1"/>
    <property type="match status" value="1"/>
</dbReference>
<comment type="caution">
    <text evidence="3">The sequence shown here is derived from an EMBL/GenBank/DDBJ whole genome shotgun (WGS) entry which is preliminary data.</text>
</comment>
<dbReference type="PANTHER" id="PTHR22603">
    <property type="entry name" value="CHOLINE/ETHANOALAMINE KINASE"/>
    <property type="match status" value="1"/>
</dbReference>
<sequence>MGYGEAHTTNLTDGSSDEEGKDADGERREGPSRKTVSILRDDKAVSQVYIFTVRDVIIVCKLRPWSLTTTMSPVLSSAPSAPLSPSRPVASGRRPSNSSIQNLATLIASASSSRTSLRLADIDTDSIRVEGLRHARITLKARKYKIPEFASDVFEILRLLHVRHFNATDTLPRDLVIQRISGALTNAVFFVSFPSRKNIRTVLLRVYGPSSSALISRPRELHTLHILSSKYHIGPRIHGTFENGRVEEYFESATLTAQDIRDPEISRWIGARMAEFHSVDIDVVEGEGWEIGVEKNVRSWLTPAREVLRSSSLSEDVKRELDLDAFERDWDIYLRWLAKVDDVHAGSRRVFAHNDTQYGNLLRLRHPKDGAEDHRQIIVVDFEYSGPNPASFDIGNHFHEWTANYHSETPHLLDISRYPTLEERRNFYVSYLRHTCFSTKEFQHITDPVTGLEPALVKLDKQVQIWSPASHGHWLVWGIVQARDDLENNNETPEFDYIEYARCRMVGFRRELRELGKFIRRYEHGFFD</sequence>
<evidence type="ECO:0008006" key="5">
    <source>
        <dbReference type="Google" id="ProtNLM"/>
    </source>
</evidence>
<dbReference type="GO" id="GO:0006646">
    <property type="term" value="P:phosphatidylethanolamine biosynthetic process"/>
    <property type="evidence" value="ECO:0007669"/>
    <property type="project" value="TreeGrafter"/>
</dbReference>
<reference evidence="3 4" key="1">
    <citation type="journal article" date="2020" name="ISME J.">
        <title>Uncovering the hidden diversity of litter-decomposition mechanisms in mushroom-forming fungi.</title>
        <authorList>
            <person name="Floudas D."/>
            <person name="Bentzer J."/>
            <person name="Ahren D."/>
            <person name="Johansson T."/>
            <person name="Persson P."/>
            <person name="Tunlid A."/>
        </authorList>
    </citation>
    <scope>NUCLEOTIDE SEQUENCE [LARGE SCALE GENOMIC DNA]</scope>
    <source>
        <strain evidence="3 4">CBS 146.42</strain>
    </source>
</reference>
<evidence type="ECO:0000313" key="4">
    <source>
        <dbReference type="Proteomes" id="UP000559027"/>
    </source>
</evidence>